<dbReference type="AlphaFoldDB" id="A0A0E9X5H3"/>
<reference evidence="1" key="1">
    <citation type="submission" date="2014-11" db="EMBL/GenBank/DDBJ databases">
        <authorList>
            <person name="Amaro Gonzalez C."/>
        </authorList>
    </citation>
    <scope>NUCLEOTIDE SEQUENCE</scope>
</reference>
<sequence length="98" mass="11056">MKLILYINPRGGQVGREQEYNIFYTFYYRSCIYLLSSDTWTPSLSRSQEITTTHSSHTKKRGGANLVEQKVSPPATAAMPQQIDIKTGDTILCPNTLL</sequence>
<evidence type="ECO:0000313" key="1">
    <source>
        <dbReference type="EMBL" id="JAH97972.1"/>
    </source>
</evidence>
<organism evidence="1">
    <name type="scientific">Anguilla anguilla</name>
    <name type="common">European freshwater eel</name>
    <name type="synonym">Muraena anguilla</name>
    <dbReference type="NCBI Taxonomy" id="7936"/>
    <lineage>
        <taxon>Eukaryota</taxon>
        <taxon>Metazoa</taxon>
        <taxon>Chordata</taxon>
        <taxon>Craniata</taxon>
        <taxon>Vertebrata</taxon>
        <taxon>Euteleostomi</taxon>
        <taxon>Actinopterygii</taxon>
        <taxon>Neopterygii</taxon>
        <taxon>Teleostei</taxon>
        <taxon>Anguilliformes</taxon>
        <taxon>Anguillidae</taxon>
        <taxon>Anguilla</taxon>
    </lineage>
</organism>
<protein>
    <submittedName>
        <fullName evidence="1">Uncharacterized protein</fullName>
    </submittedName>
</protein>
<proteinExistence type="predicted"/>
<reference evidence="1" key="2">
    <citation type="journal article" date="2015" name="Fish Shellfish Immunol.">
        <title>Early steps in the European eel (Anguilla anguilla)-Vibrio vulnificus interaction in the gills: Role of the RtxA13 toxin.</title>
        <authorList>
            <person name="Callol A."/>
            <person name="Pajuelo D."/>
            <person name="Ebbesson L."/>
            <person name="Teles M."/>
            <person name="MacKenzie S."/>
            <person name="Amaro C."/>
        </authorList>
    </citation>
    <scope>NUCLEOTIDE SEQUENCE</scope>
</reference>
<accession>A0A0E9X5H3</accession>
<dbReference type="EMBL" id="GBXM01010605">
    <property type="protein sequence ID" value="JAH97972.1"/>
    <property type="molecule type" value="Transcribed_RNA"/>
</dbReference>
<name>A0A0E9X5H3_ANGAN</name>